<keyword evidence="9 13" id="KW-0547">Nucleotide-binding</keyword>
<dbReference type="Proteomes" id="UP000239340">
    <property type="component" value="Plasmid pSfreNXT3c"/>
</dbReference>
<evidence type="ECO:0000256" key="9">
    <source>
        <dbReference type="ARBA" id="ARBA00022741"/>
    </source>
</evidence>
<evidence type="ECO:0000256" key="14">
    <source>
        <dbReference type="PIRSR" id="PIRSR004930-1"/>
    </source>
</evidence>
<feature type="region of interest" description="Disordered" evidence="15">
    <location>
        <begin position="317"/>
        <end position="337"/>
    </location>
</feature>
<dbReference type="Pfam" id="PF01300">
    <property type="entry name" value="Sua5_yciO_yrdC"/>
    <property type="match status" value="1"/>
</dbReference>
<evidence type="ECO:0000256" key="3">
    <source>
        <dbReference type="ARBA" id="ARBA00012584"/>
    </source>
</evidence>
<comment type="catalytic activity">
    <reaction evidence="12 13">
        <text>L-threonine + hydrogencarbonate + ATP = L-threonylcarbamoyladenylate + diphosphate + H2O</text>
        <dbReference type="Rhea" id="RHEA:36407"/>
        <dbReference type="ChEBI" id="CHEBI:15377"/>
        <dbReference type="ChEBI" id="CHEBI:17544"/>
        <dbReference type="ChEBI" id="CHEBI:30616"/>
        <dbReference type="ChEBI" id="CHEBI:33019"/>
        <dbReference type="ChEBI" id="CHEBI:57926"/>
        <dbReference type="ChEBI" id="CHEBI:73682"/>
        <dbReference type="EC" id="2.7.7.87"/>
    </reaction>
</comment>
<dbReference type="PANTHER" id="PTHR17490">
    <property type="entry name" value="SUA5"/>
    <property type="match status" value="1"/>
</dbReference>
<dbReference type="GO" id="GO:0003725">
    <property type="term" value="F:double-stranded RNA binding"/>
    <property type="evidence" value="ECO:0007669"/>
    <property type="project" value="UniProtKB-UniRule"/>
</dbReference>
<dbReference type="EMBL" id="CP024310">
    <property type="protein sequence ID" value="AUX79445.1"/>
    <property type="molecule type" value="Genomic_DNA"/>
</dbReference>
<evidence type="ECO:0000256" key="6">
    <source>
        <dbReference type="ARBA" id="ARBA00022679"/>
    </source>
</evidence>
<dbReference type="GO" id="GO:0006450">
    <property type="term" value="P:regulation of translational fidelity"/>
    <property type="evidence" value="ECO:0007669"/>
    <property type="project" value="TreeGrafter"/>
</dbReference>
<feature type="binding site" evidence="14">
    <location>
        <position position="59"/>
    </location>
    <ligand>
        <name>ATP</name>
        <dbReference type="ChEBI" id="CHEBI:30616"/>
    </ligand>
</feature>
<dbReference type="GO" id="GO:0000049">
    <property type="term" value="F:tRNA binding"/>
    <property type="evidence" value="ECO:0007669"/>
    <property type="project" value="TreeGrafter"/>
</dbReference>
<feature type="domain" description="YrdC-like" evidence="16">
    <location>
        <begin position="10"/>
        <end position="195"/>
    </location>
</feature>
<evidence type="ECO:0000256" key="2">
    <source>
        <dbReference type="ARBA" id="ARBA00007663"/>
    </source>
</evidence>
<evidence type="ECO:0000256" key="15">
    <source>
        <dbReference type="SAM" id="MobiDB-lite"/>
    </source>
</evidence>
<sequence length="337" mass="35333">MIIDVAADPAMGIASAVEALERGAVIALPTETVYGLAADATNEAAVSKIFDIKRRPGFNPLICHCSDLEMVSEYASLDPVSLRLAERFWPGPMTLVLNLNPGTLPSVTTASLTTVAIRIPTGFSNGLIRSYRRPLAAPSANISGRVSATTAAHVESEFGDGVPLILDGGPTKIGVESTILRVCGNGIELLRPGGLPIELVEHAADLQVSVPNLSGKVLAPGMLTSHYAPRAMVRLNATRVGPGETLLKFGDAIVPGEGVCARVFNLSPKGDLEELAAKLYATLKEADDAGAESIAIVPIPDQGLGLAINDRLRRAAAPRTLTPGEREQAALRNEEAR</sequence>
<accession>A0A2L0HDA1</accession>
<feature type="binding site" evidence="14">
    <location>
        <position position="114"/>
    </location>
    <ligand>
        <name>ATP</name>
        <dbReference type="ChEBI" id="CHEBI:30616"/>
    </ligand>
</feature>
<comment type="similarity">
    <text evidence="2 13">Belongs to the SUA5 family.</text>
</comment>
<geneLocation type="plasmid" evidence="18">
    <name>psfrenxt3c</name>
</geneLocation>
<dbReference type="InterPro" id="IPR005145">
    <property type="entry name" value="Sua5_C"/>
</dbReference>
<dbReference type="InterPro" id="IPR017945">
    <property type="entry name" value="DHBP_synth_RibB-like_a/b_dom"/>
</dbReference>
<dbReference type="EC" id="2.7.7.87" evidence="3 13"/>
<feature type="binding site" evidence="14">
    <location>
        <position position="177"/>
    </location>
    <ligand>
        <name>L-threonine</name>
        <dbReference type="ChEBI" id="CHEBI:57926"/>
    </ligand>
</feature>
<dbReference type="NCBIfam" id="TIGR00057">
    <property type="entry name" value="L-threonylcarbamoyladenylate synthase"/>
    <property type="match status" value="1"/>
</dbReference>
<dbReference type="SUPFAM" id="SSF55821">
    <property type="entry name" value="YrdC/RibB"/>
    <property type="match status" value="1"/>
</dbReference>
<comment type="function">
    <text evidence="13">Required for the formation of a threonylcarbamoyl group on adenosine at position 37 (t(6)A37) in tRNAs that read codons beginning with adenine.</text>
</comment>
<evidence type="ECO:0000256" key="10">
    <source>
        <dbReference type="ARBA" id="ARBA00022840"/>
    </source>
</evidence>
<comment type="subcellular location">
    <subcellularLocation>
        <location evidence="1 13">Cytoplasm</location>
    </subcellularLocation>
</comment>
<keyword evidence="8 13" id="KW-0548">Nucleotidyltransferase</keyword>
<dbReference type="GO" id="GO:0061710">
    <property type="term" value="F:L-threonylcarbamoyladenylate synthase"/>
    <property type="evidence" value="ECO:0007669"/>
    <property type="project" value="UniProtKB-EC"/>
</dbReference>
<keyword evidence="5 13" id="KW-0963">Cytoplasm</keyword>
<dbReference type="AlphaFoldDB" id="A0A2L0HDA1"/>
<feature type="binding site" evidence="14">
    <location>
        <position position="227"/>
    </location>
    <ligand>
        <name>ATP</name>
        <dbReference type="ChEBI" id="CHEBI:30616"/>
    </ligand>
</feature>
<feature type="binding site" evidence="14">
    <location>
        <position position="64"/>
    </location>
    <ligand>
        <name>L-threonine</name>
        <dbReference type="ChEBI" id="CHEBI:57926"/>
    </ligand>
</feature>
<reference evidence="17 18" key="1">
    <citation type="submission" date="2017-10" db="EMBL/GenBank/DDBJ databases">
        <title>Analysis of the genome sequences of Rhizobium populations associated to common bean (phaseolus vulgaris).</title>
        <authorList>
            <person name="Bustos P."/>
            <person name="Santamaria R.I."/>
            <person name="Miranda-Sanchez F."/>
            <person name="Perez-Carrascal O."/>
            <person name="Juarez S."/>
            <person name="Lozano L."/>
            <person name="Martinez-Flores I."/>
            <person name="Vinuesa P."/>
            <person name="Martinez-Romero E."/>
            <person name="Cevallos M.A."/>
            <person name="Romero D."/>
            <person name="Davila G."/>
            <person name="Gonzalez V."/>
        </authorList>
    </citation>
    <scope>NUCLEOTIDE SEQUENCE [LARGE SCALE GENOMIC DNA]</scope>
    <source>
        <strain evidence="17 18">NXT3</strain>
        <plasmid evidence="18">Plasmid psfrenxt3c</plasmid>
    </source>
</reference>
<dbReference type="InterPro" id="IPR038385">
    <property type="entry name" value="Sua5/YwlC_C"/>
</dbReference>
<feature type="binding site" evidence="14">
    <location>
        <position position="191"/>
    </location>
    <ligand>
        <name>ATP</name>
        <dbReference type="ChEBI" id="CHEBI:30616"/>
    </ligand>
</feature>
<dbReference type="PROSITE" id="PS51163">
    <property type="entry name" value="YRDC"/>
    <property type="match status" value="1"/>
</dbReference>
<dbReference type="Gene3D" id="3.40.50.11030">
    <property type="entry name" value="Threonylcarbamoyl-AMP synthase, C-terminal domain"/>
    <property type="match status" value="1"/>
</dbReference>
<evidence type="ECO:0000256" key="8">
    <source>
        <dbReference type="ARBA" id="ARBA00022695"/>
    </source>
</evidence>
<protein>
    <recommendedName>
        <fullName evidence="4 13">Threonylcarbamoyl-AMP synthase</fullName>
        <shortName evidence="13">TC-AMP synthase</shortName>
        <ecNumber evidence="3 13">2.7.7.87</ecNumber>
    </recommendedName>
    <alternativeName>
        <fullName evidence="11 13">L-threonylcarbamoyladenylate synthase</fullName>
    </alternativeName>
</protein>
<feature type="binding site" evidence="14">
    <location>
        <position position="137"/>
    </location>
    <ligand>
        <name>L-threonine</name>
        <dbReference type="ChEBI" id="CHEBI:57926"/>
    </ligand>
</feature>
<dbReference type="InterPro" id="IPR006070">
    <property type="entry name" value="Sua5-like_dom"/>
</dbReference>
<feature type="binding site" evidence="14">
    <location>
        <position position="147"/>
    </location>
    <ligand>
        <name>ATP</name>
        <dbReference type="ChEBI" id="CHEBI:30616"/>
    </ligand>
</feature>
<feature type="compositionally biased region" description="Basic and acidic residues" evidence="15">
    <location>
        <begin position="324"/>
        <end position="337"/>
    </location>
</feature>
<evidence type="ECO:0000259" key="16">
    <source>
        <dbReference type="PROSITE" id="PS51163"/>
    </source>
</evidence>
<dbReference type="InterPro" id="IPR010923">
    <property type="entry name" value="T(6)A37_SUA5"/>
</dbReference>
<dbReference type="Pfam" id="PF03481">
    <property type="entry name" value="Sua5_C"/>
    <property type="match status" value="1"/>
</dbReference>
<keyword evidence="7 13" id="KW-0819">tRNA processing</keyword>
<dbReference type="GO" id="GO:0005524">
    <property type="term" value="F:ATP binding"/>
    <property type="evidence" value="ECO:0007669"/>
    <property type="project" value="UniProtKB-UniRule"/>
</dbReference>
<name>A0A2L0HDA1_RHIFR</name>
<dbReference type="GO" id="GO:0005737">
    <property type="term" value="C:cytoplasm"/>
    <property type="evidence" value="ECO:0007669"/>
    <property type="project" value="UniProtKB-SubCell"/>
</dbReference>
<evidence type="ECO:0000256" key="1">
    <source>
        <dbReference type="ARBA" id="ARBA00004496"/>
    </source>
</evidence>
<gene>
    <name evidence="17" type="ORF">NXT3_PC00272</name>
</gene>
<dbReference type="PIRSF" id="PIRSF004930">
    <property type="entry name" value="Tln_factor_SUA5"/>
    <property type="match status" value="1"/>
</dbReference>
<dbReference type="RefSeq" id="WP_104840879.1">
    <property type="nucleotide sequence ID" value="NZ_CP024310.1"/>
</dbReference>
<evidence type="ECO:0000256" key="12">
    <source>
        <dbReference type="ARBA" id="ARBA00048366"/>
    </source>
</evidence>
<evidence type="ECO:0000256" key="7">
    <source>
        <dbReference type="ARBA" id="ARBA00022694"/>
    </source>
</evidence>
<evidence type="ECO:0000256" key="13">
    <source>
        <dbReference type="PIRNR" id="PIRNR004930"/>
    </source>
</evidence>
<feature type="binding site" evidence="14">
    <location>
        <position position="32"/>
    </location>
    <ligand>
        <name>L-threonine</name>
        <dbReference type="ChEBI" id="CHEBI:57926"/>
    </ligand>
</feature>
<dbReference type="GO" id="GO:0008033">
    <property type="term" value="P:tRNA processing"/>
    <property type="evidence" value="ECO:0007669"/>
    <property type="project" value="UniProtKB-KW"/>
</dbReference>
<evidence type="ECO:0000313" key="17">
    <source>
        <dbReference type="EMBL" id="AUX79445.1"/>
    </source>
</evidence>
<organism evidence="17 18">
    <name type="scientific">Rhizobium fredii</name>
    <name type="common">Sinorhizobium fredii</name>
    <dbReference type="NCBI Taxonomy" id="380"/>
    <lineage>
        <taxon>Bacteria</taxon>
        <taxon>Pseudomonadati</taxon>
        <taxon>Pseudomonadota</taxon>
        <taxon>Alphaproteobacteria</taxon>
        <taxon>Hyphomicrobiales</taxon>
        <taxon>Rhizobiaceae</taxon>
        <taxon>Sinorhizobium/Ensifer group</taxon>
        <taxon>Sinorhizobium</taxon>
    </lineage>
</organism>
<proteinExistence type="inferred from homology"/>
<evidence type="ECO:0000256" key="4">
    <source>
        <dbReference type="ARBA" id="ARBA00015492"/>
    </source>
</evidence>
<evidence type="ECO:0000256" key="11">
    <source>
        <dbReference type="ARBA" id="ARBA00029774"/>
    </source>
</evidence>
<keyword evidence="6 13" id="KW-0808">Transferase</keyword>
<feature type="binding site" evidence="14">
    <location>
        <position position="55"/>
    </location>
    <ligand>
        <name>ATP</name>
        <dbReference type="ChEBI" id="CHEBI:30616"/>
    </ligand>
</feature>
<feature type="binding site" evidence="14">
    <location>
        <position position="139"/>
    </location>
    <ligand>
        <name>ATP</name>
        <dbReference type="ChEBI" id="CHEBI:30616"/>
    </ligand>
</feature>
<evidence type="ECO:0000313" key="18">
    <source>
        <dbReference type="Proteomes" id="UP000239340"/>
    </source>
</evidence>
<dbReference type="PANTHER" id="PTHR17490:SF16">
    <property type="entry name" value="THREONYLCARBAMOYL-AMP SYNTHASE"/>
    <property type="match status" value="1"/>
</dbReference>
<dbReference type="InterPro" id="IPR050156">
    <property type="entry name" value="TC-AMP_synthase_SUA5"/>
</dbReference>
<feature type="binding site" evidence="14">
    <location>
        <position position="118"/>
    </location>
    <ligand>
        <name>ATP</name>
        <dbReference type="ChEBI" id="CHEBI:30616"/>
    </ligand>
</feature>
<dbReference type="Gene3D" id="3.90.870.10">
    <property type="entry name" value="DHBP synthase"/>
    <property type="match status" value="1"/>
</dbReference>
<keyword evidence="17" id="KW-0614">Plasmid</keyword>
<keyword evidence="10 13" id="KW-0067">ATP-binding</keyword>
<evidence type="ECO:0000256" key="5">
    <source>
        <dbReference type="ARBA" id="ARBA00022490"/>
    </source>
</evidence>